<gene>
    <name evidence="2" type="ORF">BT93_L2555</name>
</gene>
<feature type="compositionally biased region" description="Basic and acidic residues" evidence="1">
    <location>
        <begin position="21"/>
        <end position="41"/>
    </location>
</feature>
<sequence length="41" mass="4984">MQYQEQHIKHLKYVAISPKPVELDPRNQDRGHNTKDRWNVL</sequence>
<proteinExistence type="predicted"/>
<dbReference type="EMBL" id="MU090490">
    <property type="protein sequence ID" value="KAF7847809.1"/>
    <property type="molecule type" value="Genomic_DNA"/>
</dbReference>
<reference evidence="2" key="1">
    <citation type="submission" date="2020-05" db="EMBL/GenBank/DDBJ databases">
        <title>WGS assembly of Corymbia citriodora subspecies variegata.</title>
        <authorList>
            <person name="Barry K."/>
            <person name="Hundley H."/>
            <person name="Shu S."/>
            <person name="Jenkins J."/>
            <person name="Grimwood J."/>
            <person name="Baten A."/>
        </authorList>
    </citation>
    <scope>NUCLEOTIDE SEQUENCE</scope>
    <source>
        <strain evidence="2">CV2-018</strain>
    </source>
</reference>
<evidence type="ECO:0000313" key="2">
    <source>
        <dbReference type="EMBL" id="KAF7847809.1"/>
    </source>
</evidence>
<evidence type="ECO:0000256" key="1">
    <source>
        <dbReference type="SAM" id="MobiDB-lite"/>
    </source>
</evidence>
<dbReference type="AlphaFoldDB" id="A0A8T0CP05"/>
<evidence type="ECO:0000313" key="3">
    <source>
        <dbReference type="Proteomes" id="UP000806378"/>
    </source>
</evidence>
<name>A0A8T0CP05_CORYI</name>
<dbReference type="Proteomes" id="UP000806378">
    <property type="component" value="Unassembled WGS sequence"/>
</dbReference>
<feature type="region of interest" description="Disordered" evidence="1">
    <location>
        <begin position="18"/>
        <end position="41"/>
    </location>
</feature>
<comment type="caution">
    <text evidence="2">The sequence shown here is derived from an EMBL/GenBank/DDBJ whole genome shotgun (WGS) entry which is preliminary data.</text>
</comment>
<accession>A0A8T0CP05</accession>
<organism evidence="2 3">
    <name type="scientific">Corymbia citriodora subsp. variegata</name>
    <dbReference type="NCBI Taxonomy" id="360336"/>
    <lineage>
        <taxon>Eukaryota</taxon>
        <taxon>Viridiplantae</taxon>
        <taxon>Streptophyta</taxon>
        <taxon>Embryophyta</taxon>
        <taxon>Tracheophyta</taxon>
        <taxon>Spermatophyta</taxon>
        <taxon>Magnoliopsida</taxon>
        <taxon>eudicotyledons</taxon>
        <taxon>Gunneridae</taxon>
        <taxon>Pentapetalae</taxon>
        <taxon>rosids</taxon>
        <taxon>malvids</taxon>
        <taxon>Myrtales</taxon>
        <taxon>Myrtaceae</taxon>
        <taxon>Myrtoideae</taxon>
        <taxon>Eucalypteae</taxon>
        <taxon>Corymbia</taxon>
    </lineage>
</organism>
<dbReference type="Gramene" id="rna-gnl|WGS:JABURB|Cocit.L2555.1">
    <property type="protein sequence ID" value="cds-KAF7847809.1"/>
    <property type="gene ID" value="gene-BT93_L2555"/>
</dbReference>
<keyword evidence="3" id="KW-1185">Reference proteome</keyword>
<protein>
    <submittedName>
        <fullName evidence="2">Uncharacterized protein</fullName>
    </submittedName>
</protein>